<sequence length="463" mass="54459">MLNLLNTLDRNHYKLITYLNSDAQPHASVGDLSNHCKCSEKTIYTYLDQIAQEWEPLLIIESYSGRYYVDEYNQKTNEQILRTFLMRSLSITLFIDIVKNPETLNEDRMKQFYISESTFYRTLRMMNKEFGSSAIQFKRNGSRPVSIVSEQEHYIRKFVTCLILELYGTKDLDDILKINLEEAKLVIQEVFDRKGIYYDSLTLIFSVTLFVVSELRERQGFHSNLSMIPATMVEAIDFSKIFKGYRDYETTHCMQSLSEVLYYHTPILNPSETKVFSDAFLDELIAKHDYILSKDTQIFISLIHQTLLNNYSLYPFKTSLFIDRIADFMHAFYEEHPKIRSDFYQALNASQTISLNPDLYLDDLLYWSIMNCSDILDQKPKIMRILIYSDLGIQHAMYIRNNLMCRFKLDATQIQIDCMSYFELTSMDYDLCIGNTPTTGDVILIDDYPSQKQYINILRKIIF</sequence>
<comment type="caution">
    <text evidence="2">The sequence shown here is derived from an EMBL/GenBank/DDBJ whole genome shotgun (WGS) entry which is preliminary data.</text>
</comment>
<dbReference type="OrthoDB" id="1646817at2"/>
<evidence type="ECO:0000313" key="3">
    <source>
        <dbReference type="Proteomes" id="UP000003028"/>
    </source>
</evidence>
<feature type="domain" description="Mga helix-turn-helix" evidence="1">
    <location>
        <begin position="76"/>
        <end position="160"/>
    </location>
</feature>
<dbReference type="AlphaFoldDB" id="E7FXA5"/>
<dbReference type="Proteomes" id="UP000003028">
    <property type="component" value="Unassembled WGS sequence"/>
</dbReference>
<reference evidence="2" key="1">
    <citation type="submission" date="2011-01" db="EMBL/GenBank/DDBJ databases">
        <authorList>
            <person name="Muzny D."/>
            <person name="Qin X."/>
            <person name="Buhay C."/>
            <person name="Dugan-Rocha S."/>
            <person name="Ding Y."/>
            <person name="Chen G."/>
            <person name="Hawes A."/>
            <person name="Holder M."/>
            <person name="Jhangiani S."/>
            <person name="Johnson A."/>
            <person name="Khan Z."/>
            <person name="Li Z."/>
            <person name="Liu W."/>
            <person name="Liu X."/>
            <person name="Perez L."/>
            <person name="Shen H."/>
            <person name="Wang Q."/>
            <person name="Watt J."/>
            <person name="Xi L."/>
            <person name="Xin Y."/>
            <person name="Zhou J."/>
            <person name="Deng J."/>
            <person name="Jiang H."/>
            <person name="Liu Y."/>
            <person name="Qu J."/>
            <person name="Song X.-Z."/>
            <person name="Zhang L."/>
            <person name="Villasana D."/>
            <person name="Johnson A."/>
            <person name="Liu J."/>
            <person name="Liyanage D."/>
            <person name="Lorensuhewa L."/>
            <person name="Robinson T."/>
            <person name="Song A."/>
            <person name="Song B.-B."/>
            <person name="Dinh H."/>
            <person name="Thornton R."/>
            <person name="Coyle M."/>
            <person name="Francisco L."/>
            <person name="Jackson L."/>
            <person name="Javaid M."/>
            <person name="Korchina V."/>
            <person name="Kovar C."/>
            <person name="Mata R."/>
            <person name="Mathew T."/>
            <person name="Ngo R."/>
            <person name="Nguyen L."/>
            <person name="Nguyen N."/>
            <person name="Okwuonu G."/>
            <person name="Ongeri F."/>
            <person name="Pham C."/>
            <person name="Simmons D."/>
            <person name="Wilczek-Boney K."/>
            <person name="Hale W."/>
            <person name="Jakkamsetti A."/>
            <person name="Pham P."/>
            <person name="Ruth R."/>
            <person name="San Lucas F."/>
            <person name="Warren J."/>
            <person name="Zhang J."/>
            <person name="Zhao Z."/>
            <person name="Zhou C."/>
            <person name="Zhu D."/>
            <person name="Lee S."/>
            <person name="Bess C."/>
            <person name="Blankenburg K."/>
            <person name="Forbes L."/>
            <person name="Fu Q."/>
            <person name="Gubbala S."/>
            <person name="Hirani K."/>
            <person name="Jayaseelan J.C."/>
            <person name="Lara F."/>
            <person name="Munidasa M."/>
            <person name="Palculict T."/>
            <person name="Patil S."/>
            <person name="Pu L.-L."/>
            <person name="Saada N."/>
            <person name="Tang L."/>
            <person name="Weissenberger G."/>
            <person name="Zhu Y."/>
            <person name="Hemphill L."/>
            <person name="Shang Y."/>
            <person name="Youmans B."/>
            <person name="Ayvaz T."/>
            <person name="Ross M."/>
            <person name="Santibanez J."/>
            <person name="Aqrawi P."/>
            <person name="Gross S."/>
            <person name="Joshi V."/>
            <person name="Fowler G."/>
            <person name="Nazareth L."/>
            <person name="Reid J."/>
            <person name="Worley K."/>
            <person name="Petrosino J."/>
            <person name="Highlander S."/>
            <person name="Gibbs R."/>
        </authorList>
    </citation>
    <scope>NUCLEOTIDE SEQUENCE [LARGE SCALE GENOMIC DNA]</scope>
    <source>
        <strain evidence="2">ATCC 19414</strain>
    </source>
</reference>
<name>E7FXA5_ERYRH</name>
<proteinExistence type="predicted"/>
<gene>
    <name evidence="2" type="ORF">HMPREF0357_10919</name>
</gene>
<evidence type="ECO:0000313" key="2">
    <source>
        <dbReference type="EMBL" id="EFY08812.1"/>
    </source>
</evidence>
<dbReference type="Pfam" id="PF05043">
    <property type="entry name" value="Mga"/>
    <property type="match status" value="1"/>
</dbReference>
<dbReference type="RefSeq" id="WP_003774620.1">
    <property type="nucleotide sequence ID" value="NZ_ACLK02000002.1"/>
</dbReference>
<dbReference type="InterPro" id="IPR007737">
    <property type="entry name" value="Mga_HTH"/>
</dbReference>
<evidence type="ECO:0000259" key="1">
    <source>
        <dbReference type="Pfam" id="PF05043"/>
    </source>
</evidence>
<dbReference type="EMBL" id="ACLK02000002">
    <property type="protein sequence ID" value="EFY08812.1"/>
    <property type="molecule type" value="Genomic_DNA"/>
</dbReference>
<accession>E7FXA5</accession>
<keyword evidence="3" id="KW-1185">Reference proteome</keyword>
<organism evidence="2 3">
    <name type="scientific">Erysipelothrix rhusiopathiae ATCC 19414</name>
    <dbReference type="NCBI Taxonomy" id="525280"/>
    <lineage>
        <taxon>Bacteria</taxon>
        <taxon>Bacillati</taxon>
        <taxon>Bacillota</taxon>
        <taxon>Erysipelotrichia</taxon>
        <taxon>Erysipelotrichales</taxon>
        <taxon>Erysipelotrichaceae</taxon>
        <taxon>Erysipelothrix</taxon>
    </lineage>
</organism>
<protein>
    <recommendedName>
        <fullName evidence="1">Mga helix-turn-helix domain-containing protein</fullName>
    </recommendedName>
</protein>
<dbReference type="STRING" id="1648.A2I91_01660"/>